<dbReference type="Gene3D" id="1.10.10.60">
    <property type="entry name" value="Homeodomain-like"/>
    <property type="match status" value="1"/>
</dbReference>
<dbReference type="EMBL" id="BDGG01000007">
    <property type="protein sequence ID" value="GAV01956.1"/>
    <property type="molecule type" value="Genomic_DNA"/>
</dbReference>
<dbReference type="OrthoDB" id="168171at2759"/>
<evidence type="ECO:0000313" key="3">
    <source>
        <dbReference type="Proteomes" id="UP000186922"/>
    </source>
</evidence>
<dbReference type="Proteomes" id="UP000186922">
    <property type="component" value="Unassembled WGS sequence"/>
</dbReference>
<feature type="compositionally biased region" description="Polar residues" evidence="1">
    <location>
        <begin position="23"/>
        <end position="36"/>
    </location>
</feature>
<name>A0A1D1VMA1_RAMVA</name>
<dbReference type="PANTHER" id="PTHR33324">
    <property type="entry name" value="EXPRESSED PROTEIN"/>
    <property type="match status" value="1"/>
</dbReference>
<accession>A0A1D1VMA1</accession>
<evidence type="ECO:0000313" key="2">
    <source>
        <dbReference type="EMBL" id="GAV01956.1"/>
    </source>
</evidence>
<dbReference type="AlphaFoldDB" id="A0A1D1VMA1"/>
<evidence type="ECO:0000256" key="1">
    <source>
        <dbReference type="SAM" id="MobiDB-lite"/>
    </source>
</evidence>
<gene>
    <name evidence="2" type="primary">RvY_12581-1</name>
    <name evidence="2" type="synonym">RvY_12581.1</name>
    <name evidence="2" type="ORF">RvY_12581</name>
</gene>
<protein>
    <submittedName>
        <fullName evidence="2">Uncharacterized protein</fullName>
    </submittedName>
</protein>
<dbReference type="PANTHER" id="PTHR33324:SF2">
    <property type="entry name" value="MYB_SANT-LIKE DNA-BINDING DOMAIN-CONTAINING PROTEIN"/>
    <property type="match status" value="1"/>
</dbReference>
<feature type="region of interest" description="Disordered" evidence="1">
    <location>
        <begin position="177"/>
        <end position="215"/>
    </location>
</feature>
<sequence length="346" mass="38739">MGRRKKNPTAAETSQPVPKKSRQQLTADLPSQTSAGVDSHEPRTYGLWSTEQEGQLIEWLEDPANYALYKGAGKKNNLTGKLKTTETTKAAVYRKISVYLAEHGVQRDCSMVKNKIVNLERGYKAALVFLGGTGSGCQNPDPERPTEEKMVDATTRGIVRNHCPYWNRLNPVYSDRASMVPPHTSDSLGAMDEEAGSGEQESGGSGPVVYNDTVPPEVDLSSLIHEDDLPCDEVQFTTPKSAVRSIERKTAENPDTKHRKPISIAEALQIGAKDQLALSKKRLMLEEKKLELAQQNVEADREERRLQRQFETEEKEKEREETKEILEYELKKLALQNELAKSSMTK</sequence>
<keyword evidence="3" id="KW-1185">Reference proteome</keyword>
<organism evidence="2 3">
    <name type="scientific">Ramazzottius varieornatus</name>
    <name type="common">Water bear</name>
    <name type="synonym">Tardigrade</name>
    <dbReference type="NCBI Taxonomy" id="947166"/>
    <lineage>
        <taxon>Eukaryota</taxon>
        <taxon>Metazoa</taxon>
        <taxon>Ecdysozoa</taxon>
        <taxon>Tardigrada</taxon>
        <taxon>Eutardigrada</taxon>
        <taxon>Parachela</taxon>
        <taxon>Hypsibioidea</taxon>
        <taxon>Ramazzottiidae</taxon>
        <taxon>Ramazzottius</taxon>
    </lineage>
</organism>
<comment type="caution">
    <text evidence="2">The sequence shown here is derived from an EMBL/GenBank/DDBJ whole genome shotgun (WGS) entry which is preliminary data.</text>
</comment>
<proteinExistence type="predicted"/>
<feature type="region of interest" description="Disordered" evidence="1">
    <location>
        <begin position="1"/>
        <end position="42"/>
    </location>
</feature>
<feature type="compositionally biased region" description="Basic and acidic residues" evidence="1">
    <location>
        <begin position="298"/>
        <end position="323"/>
    </location>
</feature>
<feature type="region of interest" description="Disordered" evidence="1">
    <location>
        <begin position="293"/>
        <end position="323"/>
    </location>
</feature>
<reference evidence="2 3" key="1">
    <citation type="journal article" date="2016" name="Nat. Commun.">
        <title>Extremotolerant tardigrade genome and improved radiotolerance of human cultured cells by tardigrade-unique protein.</title>
        <authorList>
            <person name="Hashimoto T."/>
            <person name="Horikawa D.D."/>
            <person name="Saito Y."/>
            <person name="Kuwahara H."/>
            <person name="Kozuka-Hata H."/>
            <person name="Shin-I T."/>
            <person name="Minakuchi Y."/>
            <person name="Ohishi K."/>
            <person name="Motoyama A."/>
            <person name="Aizu T."/>
            <person name="Enomoto A."/>
            <person name="Kondo K."/>
            <person name="Tanaka S."/>
            <person name="Hara Y."/>
            <person name="Koshikawa S."/>
            <person name="Sagara H."/>
            <person name="Miura T."/>
            <person name="Yokobori S."/>
            <person name="Miyagawa K."/>
            <person name="Suzuki Y."/>
            <person name="Kubo T."/>
            <person name="Oyama M."/>
            <person name="Kohara Y."/>
            <person name="Fujiyama A."/>
            <person name="Arakawa K."/>
            <person name="Katayama T."/>
            <person name="Toyoda A."/>
            <person name="Kunieda T."/>
        </authorList>
    </citation>
    <scope>NUCLEOTIDE SEQUENCE [LARGE SCALE GENOMIC DNA]</scope>
    <source>
        <strain evidence="2 3">YOKOZUNA-1</strain>
    </source>
</reference>